<sequence length="87" mass="10397">MYLKEMCVIDFDINLATSYESVLRSVQRTHWRGAQMCSVCSEFYINPWQHVVYTNKSFIHHHYKCRNHRLYDPSGTLDIVAKEKEKV</sequence>
<evidence type="ECO:0000313" key="1">
    <source>
        <dbReference type="EMBL" id="ETV99715.1"/>
    </source>
</evidence>
<name>A0A024TZW8_9STRA</name>
<protein>
    <submittedName>
        <fullName evidence="1">Uncharacterized protein</fullName>
    </submittedName>
</protein>
<dbReference type="GeneID" id="20084825"/>
<dbReference type="VEuPathDB" id="FungiDB:H310_07775"/>
<dbReference type="RefSeq" id="XP_008871491.1">
    <property type="nucleotide sequence ID" value="XM_008873269.1"/>
</dbReference>
<organism evidence="1">
    <name type="scientific">Aphanomyces invadans</name>
    <dbReference type="NCBI Taxonomy" id="157072"/>
    <lineage>
        <taxon>Eukaryota</taxon>
        <taxon>Sar</taxon>
        <taxon>Stramenopiles</taxon>
        <taxon>Oomycota</taxon>
        <taxon>Saprolegniomycetes</taxon>
        <taxon>Saprolegniales</taxon>
        <taxon>Verrucalvaceae</taxon>
        <taxon>Aphanomyces</taxon>
    </lineage>
</organism>
<reference evidence="1" key="1">
    <citation type="submission" date="2013-12" db="EMBL/GenBank/DDBJ databases">
        <title>The Genome Sequence of Aphanomyces invadans NJM9701.</title>
        <authorList>
            <consortium name="The Broad Institute Genomics Platform"/>
            <person name="Russ C."/>
            <person name="Tyler B."/>
            <person name="van West P."/>
            <person name="Dieguez-Uribeondo J."/>
            <person name="Young S.K."/>
            <person name="Zeng Q."/>
            <person name="Gargeya S."/>
            <person name="Fitzgerald M."/>
            <person name="Abouelleil A."/>
            <person name="Alvarado L."/>
            <person name="Chapman S.B."/>
            <person name="Gainer-Dewar J."/>
            <person name="Goldberg J."/>
            <person name="Griggs A."/>
            <person name="Gujja S."/>
            <person name="Hansen M."/>
            <person name="Howarth C."/>
            <person name="Imamovic A."/>
            <person name="Ireland A."/>
            <person name="Larimer J."/>
            <person name="McCowan C."/>
            <person name="Murphy C."/>
            <person name="Pearson M."/>
            <person name="Poon T.W."/>
            <person name="Priest M."/>
            <person name="Roberts A."/>
            <person name="Saif S."/>
            <person name="Shea T."/>
            <person name="Sykes S."/>
            <person name="Wortman J."/>
            <person name="Nusbaum C."/>
            <person name="Birren B."/>
        </authorList>
    </citation>
    <scope>NUCLEOTIDE SEQUENCE [LARGE SCALE GENOMIC DNA]</scope>
    <source>
        <strain evidence="1">NJM9701</strain>
    </source>
</reference>
<dbReference type="AlphaFoldDB" id="A0A024TZW8"/>
<gene>
    <name evidence="1" type="ORF">H310_07775</name>
</gene>
<dbReference type="EMBL" id="KI913966">
    <property type="protein sequence ID" value="ETV99715.1"/>
    <property type="molecule type" value="Genomic_DNA"/>
</dbReference>
<accession>A0A024TZW8</accession>
<proteinExistence type="predicted"/>